<dbReference type="HOGENOM" id="CLU_126527_0_0_9"/>
<dbReference type="Gene3D" id="6.10.140.1340">
    <property type="match status" value="1"/>
</dbReference>
<dbReference type="AlphaFoldDB" id="A0A078KK76"/>
<dbReference type="OrthoDB" id="9799383at2"/>
<dbReference type="KEGG" id="ccel:CCDG5_0962"/>
<protein>
    <recommendedName>
        <fullName evidence="1">Inner membrane protein YgaP-like transmembrane domain-containing protein</fullName>
    </recommendedName>
</protein>
<dbReference type="InterPro" id="IPR021309">
    <property type="entry name" value="YgaP-like_TM"/>
</dbReference>
<keyword evidence="3" id="KW-1185">Reference proteome</keyword>
<accession>A0A078KK76</accession>
<proteinExistence type="predicted"/>
<sequence length="148" mass="17180">MFSILPPTAKRVEYNTSDCDNEKIRRETIENISDYIESGKVIQNRLNQLDREWDVERFIETNAAIIIFISTLFGAKRSKYWLIVSIFVSVFLLQHALQGWCPLLPLLRKMGVRTENEIFNEKTALKIHRGDFSLAFADPESLLSVSER</sequence>
<gene>
    <name evidence="2" type="ORF">CCDG5_0962</name>
</gene>
<dbReference type="STRING" id="29343.CCDG5_0962"/>
<dbReference type="Pfam" id="PF11127">
    <property type="entry name" value="YgaP-like_TM"/>
    <property type="match status" value="1"/>
</dbReference>
<dbReference type="EMBL" id="LM995447">
    <property type="protein sequence ID" value="CDZ24081.1"/>
    <property type="molecule type" value="Genomic_DNA"/>
</dbReference>
<evidence type="ECO:0000259" key="1">
    <source>
        <dbReference type="Pfam" id="PF11127"/>
    </source>
</evidence>
<evidence type="ECO:0000313" key="3">
    <source>
        <dbReference type="Proteomes" id="UP000032431"/>
    </source>
</evidence>
<organism evidence="2 3">
    <name type="scientific">[Clostridium] cellulosi</name>
    <dbReference type="NCBI Taxonomy" id="29343"/>
    <lineage>
        <taxon>Bacteria</taxon>
        <taxon>Bacillati</taxon>
        <taxon>Bacillota</taxon>
        <taxon>Clostridia</taxon>
        <taxon>Eubacteriales</taxon>
        <taxon>Oscillospiraceae</taxon>
        <taxon>Oscillospiraceae incertae sedis</taxon>
    </lineage>
</organism>
<feature type="domain" description="Inner membrane protein YgaP-like transmembrane" evidence="1">
    <location>
        <begin position="55"/>
        <end position="108"/>
    </location>
</feature>
<evidence type="ECO:0000313" key="2">
    <source>
        <dbReference type="EMBL" id="CDZ24081.1"/>
    </source>
</evidence>
<dbReference type="Proteomes" id="UP000032431">
    <property type="component" value="Chromosome I"/>
</dbReference>
<reference evidence="3" key="1">
    <citation type="submission" date="2014-07" db="EMBL/GenBank/DDBJ databases">
        <authorList>
            <person name="Wibberg D."/>
        </authorList>
    </citation>
    <scope>NUCLEOTIDE SEQUENCE [LARGE SCALE GENOMIC DNA]</scope>
    <source>
        <strain evidence="3">DG5</strain>
    </source>
</reference>
<name>A0A078KK76_9FIRM</name>
<dbReference type="PATRIC" id="fig|29343.3.peg.1015"/>